<comment type="similarity">
    <text evidence="9">Belongs to the peroxiredoxin family. BCP/PrxQ subfamily.</text>
</comment>
<comment type="caution">
    <text evidence="13">The sequence shown here is derived from an EMBL/GenBank/DDBJ whole genome shotgun (WGS) entry which is preliminary data.</text>
</comment>
<dbReference type="EMBL" id="JACIER010000015">
    <property type="protein sequence ID" value="MBB4045456.1"/>
    <property type="molecule type" value="Genomic_DNA"/>
</dbReference>
<evidence type="ECO:0000256" key="8">
    <source>
        <dbReference type="ARBA" id="ARBA00032824"/>
    </source>
</evidence>
<evidence type="ECO:0000259" key="12">
    <source>
        <dbReference type="PROSITE" id="PS51352"/>
    </source>
</evidence>
<evidence type="ECO:0000256" key="7">
    <source>
        <dbReference type="ARBA" id="ARBA00023284"/>
    </source>
</evidence>
<dbReference type="GO" id="GO:0008379">
    <property type="term" value="F:thioredoxin peroxidase activity"/>
    <property type="evidence" value="ECO:0007669"/>
    <property type="project" value="TreeGrafter"/>
</dbReference>
<evidence type="ECO:0000256" key="5">
    <source>
        <dbReference type="ARBA" id="ARBA00023002"/>
    </source>
</evidence>
<dbReference type="Gene3D" id="3.40.30.10">
    <property type="entry name" value="Glutaredoxin"/>
    <property type="match status" value="1"/>
</dbReference>
<dbReference type="PANTHER" id="PTHR42801">
    <property type="entry name" value="THIOREDOXIN-DEPENDENT PEROXIDE REDUCTASE"/>
    <property type="match status" value="1"/>
</dbReference>
<evidence type="ECO:0000256" key="2">
    <source>
        <dbReference type="ARBA" id="ARBA00013017"/>
    </source>
</evidence>
<proteinExistence type="inferred from homology"/>
<name>A0A840D1G6_9BACE</name>
<dbReference type="CDD" id="cd02970">
    <property type="entry name" value="PRX_like2"/>
    <property type="match status" value="1"/>
</dbReference>
<evidence type="ECO:0000313" key="13">
    <source>
        <dbReference type="EMBL" id="MBB4045456.1"/>
    </source>
</evidence>
<dbReference type="Proteomes" id="UP000560658">
    <property type="component" value="Unassembled WGS sequence"/>
</dbReference>
<dbReference type="InterPro" id="IPR050924">
    <property type="entry name" value="Peroxiredoxin_BCP/PrxQ"/>
</dbReference>
<gene>
    <name evidence="13" type="ORF">GGR06_003270</name>
</gene>
<dbReference type="AlphaFoldDB" id="A0A840D1G6"/>
<organism evidence="13 14">
    <name type="scientific">Bacteroides reticulotermitis</name>
    <dbReference type="NCBI Taxonomy" id="1133319"/>
    <lineage>
        <taxon>Bacteria</taxon>
        <taxon>Pseudomonadati</taxon>
        <taxon>Bacteroidota</taxon>
        <taxon>Bacteroidia</taxon>
        <taxon>Bacteroidales</taxon>
        <taxon>Bacteroidaceae</taxon>
        <taxon>Bacteroides</taxon>
    </lineage>
</organism>
<keyword evidence="14" id="KW-1185">Reference proteome</keyword>
<dbReference type="GO" id="GO:0005737">
    <property type="term" value="C:cytoplasm"/>
    <property type="evidence" value="ECO:0007669"/>
    <property type="project" value="TreeGrafter"/>
</dbReference>
<dbReference type="PROSITE" id="PS51352">
    <property type="entry name" value="THIOREDOXIN_2"/>
    <property type="match status" value="1"/>
</dbReference>
<dbReference type="EC" id="1.11.1.24" evidence="2"/>
<dbReference type="InterPro" id="IPR013766">
    <property type="entry name" value="Thioredoxin_domain"/>
</dbReference>
<evidence type="ECO:0000256" key="3">
    <source>
        <dbReference type="ARBA" id="ARBA00022559"/>
    </source>
</evidence>
<keyword evidence="3" id="KW-0575">Peroxidase</keyword>
<feature type="domain" description="Thioredoxin" evidence="12">
    <location>
        <begin position="44"/>
        <end position="213"/>
    </location>
</feature>
<dbReference type="GO" id="GO:0034599">
    <property type="term" value="P:cellular response to oxidative stress"/>
    <property type="evidence" value="ECO:0007669"/>
    <property type="project" value="TreeGrafter"/>
</dbReference>
<dbReference type="InterPro" id="IPR036249">
    <property type="entry name" value="Thioredoxin-like_sf"/>
</dbReference>
<evidence type="ECO:0000256" key="1">
    <source>
        <dbReference type="ARBA" id="ARBA00003330"/>
    </source>
</evidence>
<keyword evidence="4" id="KW-0049">Antioxidant</keyword>
<dbReference type="PANTHER" id="PTHR42801:SF7">
    <property type="entry name" value="SLL1159 PROTEIN"/>
    <property type="match status" value="1"/>
</dbReference>
<keyword evidence="7" id="KW-0676">Redox-active center</keyword>
<dbReference type="SUPFAM" id="SSF52833">
    <property type="entry name" value="Thioredoxin-like"/>
    <property type="match status" value="1"/>
</dbReference>
<keyword evidence="6" id="KW-1015">Disulfide bond</keyword>
<comment type="function">
    <text evidence="1">Thiol-specific peroxidase that catalyzes the reduction of hydrogen peroxide and organic hydroperoxides to water and alcohols, respectively. Plays a role in cell protection against oxidative stress by detoxifying peroxides and as sensor of hydrogen peroxide-mediated signaling events.</text>
</comment>
<accession>A0A840D1G6</accession>
<evidence type="ECO:0000256" key="9">
    <source>
        <dbReference type="ARBA" id="ARBA00038489"/>
    </source>
</evidence>
<keyword evidence="5" id="KW-0560">Oxidoreductase</keyword>
<reference evidence="13" key="1">
    <citation type="submission" date="2020-08" db="EMBL/GenBank/DDBJ databases">
        <title>Genomic Encyclopedia of Type Strains, Phase IV (KMG-IV): sequencing the most valuable type-strain genomes for metagenomic binning, comparative biology and taxonomic classification.</title>
        <authorList>
            <person name="Goeker M."/>
        </authorList>
    </citation>
    <scope>NUCLEOTIDE SEQUENCE [LARGE SCALE GENOMIC DNA]</scope>
    <source>
        <strain evidence="13">DSM 105720</strain>
    </source>
</reference>
<dbReference type="RefSeq" id="WP_044165088.1">
    <property type="nucleotide sequence ID" value="NZ_JACIER010000015.1"/>
</dbReference>
<dbReference type="Pfam" id="PF00578">
    <property type="entry name" value="AhpC-TSA"/>
    <property type="match status" value="1"/>
</dbReference>
<protein>
    <recommendedName>
        <fullName evidence="2">thioredoxin-dependent peroxiredoxin</fullName>
        <ecNumber evidence="2">1.11.1.24</ecNumber>
    </recommendedName>
    <alternativeName>
        <fullName evidence="8">Thioredoxin peroxidase</fullName>
    </alternativeName>
    <alternativeName>
        <fullName evidence="10">Thioredoxin-dependent peroxiredoxin Bcp</fullName>
    </alternativeName>
</protein>
<comment type="catalytic activity">
    <reaction evidence="11">
        <text>a hydroperoxide + [thioredoxin]-dithiol = an alcohol + [thioredoxin]-disulfide + H2O</text>
        <dbReference type="Rhea" id="RHEA:62620"/>
        <dbReference type="Rhea" id="RHEA-COMP:10698"/>
        <dbReference type="Rhea" id="RHEA-COMP:10700"/>
        <dbReference type="ChEBI" id="CHEBI:15377"/>
        <dbReference type="ChEBI" id="CHEBI:29950"/>
        <dbReference type="ChEBI" id="CHEBI:30879"/>
        <dbReference type="ChEBI" id="CHEBI:35924"/>
        <dbReference type="ChEBI" id="CHEBI:50058"/>
        <dbReference type="EC" id="1.11.1.24"/>
    </reaction>
</comment>
<sequence length="213" mass="24166">MANLQKKIDKLNREISSQLPKETLSAFADSITDLKKEGIEGNCISKGMKIPRFALKSTNGTFVSSDDLLANYDKVIIVFFRGIWCPYCNLELKALQDSLSKVEKSNVKLVAVSPQKAEYSSSMKEKNAITFELLVDENNTFAKQLGISFYLQEFVVPHYQQLGIDLKEFNGNDENGLPIPAVYVFDKDYNVTYSFTDVNYMNRVNIDELIMNL</sequence>
<evidence type="ECO:0000256" key="11">
    <source>
        <dbReference type="ARBA" id="ARBA00049091"/>
    </source>
</evidence>
<evidence type="ECO:0000256" key="6">
    <source>
        <dbReference type="ARBA" id="ARBA00023157"/>
    </source>
</evidence>
<evidence type="ECO:0000256" key="4">
    <source>
        <dbReference type="ARBA" id="ARBA00022862"/>
    </source>
</evidence>
<dbReference type="InterPro" id="IPR000866">
    <property type="entry name" value="AhpC/TSA"/>
</dbReference>
<evidence type="ECO:0000313" key="14">
    <source>
        <dbReference type="Proteomes" id="UP000560658"/>
    </source>
</evidence>
<evidence type="ECO:0000256" key="10">
    <source>
        <dbReference type="ARBA" id="ARBA00042639"/>
    </source>
</evidence>
<dbReference type="GO" id="GO:0045454">
    <property type="term" value="P:cell redox homeostasis"/>
    <property type="evidence" value="ECO:0007669"/>
    <property type="project" value="TreeGrafter"/>
</dbReference>